<dbReference type="KEGG" id="cfj:CFIO01_02584"/>
<comment type="caution">
    <text evidence="2">The sequence shown here is derived from an EMBL/GenBank/DDBJ whole genome shotgun (WGS) entry which is preliminary data.</text>
</comment>
<dbReference type="SUPFAM" id="SSF54427">
    <property type="entry name" value="NTF2-like"/>
    <property type="match status" value="1"/>
</dbReference>
<dbReference type="InterPro" id="IPR032710">
    <property type="entry name" value="NTF2-like_dom_sf"/>
</dbReference>
<dbReference type="InterPro" id="IPR037401">
    <property type="entry name" value="SnoaL-like"/>
</dbReference>
<feature type="domain" description="SnoaL-like" evidence="1">
    <location>
        <begin position="5"/>
        <end position="116"/>
    </location>
</feature>
<dbReference type="eggNOG" id="ENOG502SRME">
    <property type="taxonomic scope" value="Eukaryota"/>
</dbReference>
<dbReference type="EMBL" id="JARH01000106">
    <property type="protein sequence ID" value="EXF85370.1"/>
    <property type="molecule type" value="Genomic_DNA"/>
</dbReference>
<name>A0A010R9K9_9PEZI</name>
<protein>
    <recommendedName>
        <fullName evidence="1">SnoaL-like domain-containing protein</fullName>
    </recommendedName>
</protein>
<dbReference type="HOGENOM" id="CLU_1677735_0_0_1"/>
<dbReference type="Gene3D" id="3.10.450.50">
    <property type="match status" value="1"/>
</dbReference>
<proteinExistence type="predicted"/>
<dbReference type="AlphaFoldDB" id="A0A010R9K9"/>
<evidence type="ECO:0000313" key="3">
    <source>
        <dbReference type="Proteomes" id="UP000020467"/>
    </source>
</evidence>
<evidence type="ECO:0000313" key="2">
    <source>
        <dbReference type="EMBL" id="EXF85370.1"/>
    </source>
</evidence>
<accession>A0A010R9K9</accession>
<sequence length="157" mass="17153">MGESDYELIRNAIAIFPLAVDSKNYDLLSEGFPPGIVVEYPDPIGVTRGVKDLKLALEHVLKGLETHHALSTQSIKQTSQTSAEAVTYCMAVHFGTGETAGRQVTGWGHYQDTLEKGVLMIRKDGALRSGKSIFMFLIPEMDHFSGSKGISLKVREG</sequence>
<evidence type="ECO:0000259" key="1">
    <source>
        <dbReference type="Pfam" id="PF13577"/>
    </source>
</evidence>
<reference evidence="2 3" key="1">
    <citation type="submission" date="2014-02" db="EMBL/GenBank/DDBJ databases">
        <title>The genome sequence of Colletotrichum fioriniae PJ7.</title>
        <authorList>
            <person name="Baroncelli R."/>
            <person name="Thon M.R."/>
        </authorList>
    </citation>
    <scope>NUCLEOTIDE SEQUENCE [LARGE SCALE GENOMIC DNA]</scope>
    <source>
        <strain evidence="2 3">PJ7</strain>
    </source>
</reference>
<gene>
    <name evidence="2" type="ORF">CFIO01_02584</name>
</gene>
<keyword evidence="3" id="KW-1185">Reference proteome</keyword>
<dbReference type="OrthoDB" id="2148716at2759"/>
<organism evidence="2 3">
    <name type="scientific">Colletotrichum fioriniae PJ7</name>
    <dbReference type="NCBI Taxonomy" id="1445577"/>
    <lineage>
        <taxon>Eukaryota</taxon>
        <taxon>Fungi</taxon>
        <taxon>Dikarya</taxon>
        <taxon>Ascomycota</taxon>
        <taxon>Pezizomycotina</taxon>
        <taxon>Sordariomycetes</taxon>
        <taxon>Hypocreomycetidae</taxon>
        <taxon>Glomerellales</taxon>
        <taxon>Glomerellaceae</taxon>
        <taxon>Colletotrichum</taxon>
        <taxon>Colletotrichum acutatum species complex</taxon>
    </lineage>
</organism>
<dbReference type="Proteomes" id="UP000020467">
    <property type="component" value="Unassembled WGS sequence"/>
</dbReference>
<dbReference type="Pfam" id="PF13577">
    <property type="entry name" value="SnoaL_4"/>
    <property type="match status" value="1"/>
</dbReference>